<dbReference type="PhylomeDB" id="E9BG40"/>
<dbReference type="OMA" id="RLFIGWA"/>
<name>E9BG40_LEIDO</name>
<reference evidence="3" key="3">
    <citation type="submission" date="2011-02" db="EMBL/GenBank/DDBJ databases">
        <title>Whole genome sequencing of Leishmania donovani clinical lines reveals dynamic variation related to drug resistance.</title>
        <authorList>
            <person name="Downing T."/>
            <person name="Imamura H."/>
            <person name="Sanders M."/>
            <person name="Decuypere S."/>
            <person name="Hertz-Fowler C."/>
            <person name="Clark T.G."/>
            <person name="Rijal S."/>
            <person name="Sundar S."/>
            <person name="Quail M.A."/>
            <person name="De Doncker S."/>
            <person name="Maes I."/>
            <person name="Vanaerschot M."/>
            <person name="Stark O."/>
            <person name="Schonian G."/>
            <person name="Dujardin J.C."/>
            <person name="Berriman M."/>
        </authorList>
    </citation>
    <scope>NUCLEOTIDE SEQUENCE [LARGE SCALE GENOMIC DNA]</scope>
    <source>
        <strain evidence="3">BPK282A1</strain>
    </source>
</reference>
<dbReference type="VEuPathDB" id="TriTrypDB:LdBPK_230200.1"/>
<keyword evidence="4" id="KW-1185">Reference proteome</keyword>
<proteinExistence type="predicted"/>
<dbReference type="VEuPathDB" id="TriTrypDB:LdCL_230006900"/>
<reference evidence="2" key="2">
    <citation type="submission" date="2011-01" db="EMBL/GenBank/DDBJ databases">
        <authorList>
            <person name="Zhao B.P."/>
            <person name="Ren Z.A."/>
            <person name="Li C.D."/>
        </authorList>
    </citation>
    <scope>NUCLEOTIDE SEQUENCE</scope>
    <source>
        <strain evidence="2">BPK282A1</strain>
    </source>
</reference>
<dbReference type="GeneID" id="13389882"/>
<accession>E9BG40</accession>
<organism evidence="2 3">
    <name type="scientific">Leishmania donovani</name>
    <dbReference type="NCBI Taxonomy" id="5661"/>
    <lineage>
        <taxon>Eukaryota</taxon>
        <taxon>Discoba</taxon>
        <taxon>Euglenozoa</taxon>
        <taxon>Kinetoplastea</taxon>
        <taxon>Metakinetoplastina</taxon>
        <taxon>Trypanosomatida</taxon>
        <taxon>Trypanosomatidae</taxon>
        <taxon>Leishmaniinae</taxon>
        <taxon>Leishmania</taxon>
    </lineage>
</organism>
<evidence type="ECO:0000313" key="1">
    <source>
        <dbReference type="EMBL" id="AYU78891.1"/>
    </source>
</evidence>
<reference evidence="1 4" key="4">
    <citation type="journal article" date="2018" name="Sci. Rep.">
        <title>A complete Leishmania donovani reference genome identifies novel genetic variations associated with virulence.</title>
        <authorList>
            <person name="Lypaczewski P."/>
            <person name="Hoshizaki J."/>
            <person name="Zhang W.-W."/>
            <person name="McCall L.-I."/>
            <person name="Torcivia-Rodriguez J."/>
            <person name="Simonyan V."/>
            <person name="Kaur A."/>
            <person name="Dewar K."/>
            <person name="Matlashewski G."/>
        </authorList>
    </citation>
    <scope>NUCLEOTIDE SEQUENCE [LARGE SCALE GENOMIC DNA]</scope>
    <source>
        <strain evidence="1 4">LdCL</strain>
    </source>
</reference>
<dbReference type="EMBL" id="FR799610">
    <property type="protein sequence ID" value="CBZ34216.1"/>
    <property type="molecule type" value="Genomic_DNA"/>
</dbReference>
<evidence type="ECO:0000313" key="4">
    <source>
        <dbReference type="Proteomes" id="UP000274082"/>
    </source>
</evidence>
<gene>
    <name evidence="2" type="ORF">LDBPK_230200</name>
    <name evidence="1" type="ORF">LdCL_230006900</name>
</gene>
<dbReference type="RefSeq" id="XP_003860921.1">
    <property type="nucleotide sequence ID" value="XM_003860873.1"/>
</dbReference>
<evidence type="ECO:0000313" key="3">
    <source>
        <dbReference type="Proteomes" id="UP000008980"/>
    </source>
</evidence>
<accession>A0A3Q8ICJ3</accession>
<dbReference type="OrthoDB" id="272305at2759"/>
<protein>
    <submittedName>
        <fullName evidence="2">Uncharacterized protein</fullName>
    </submittedName>
</protein>
<dbReference type="KEGG" id="ldo:LDBPK_230200"/>
<dbReference type="VEuPathDB" id="TriTrypDB:LDHU3_23.0240"/>
<reference evidence="2 3" key="1">
    <citation type="journal article" date="2011" name="Genome Res.">
        <title>Whole genome sequencing of multiple Leishmania donovani clinical isolates provides insights into population structure and mechanisms of drug resistance.</title>
        <authorList>
            <person name="Downing T."/>
            <person name="Imamura H."/>
            <person name="Decuypere S."/>
            <person name="Clark T.G."/>
            <person name="Coombs G.H."/>
            <person name="Cotton J.A."/>
            <person name="Hilley J.D."/>
            <person name="de Doncker S."/>
            <person name="Maes I."/>
            <person name="Mottram J.C."/>
            <person name="Quail M.A."/>
            <person name="Rijal S."/>
            <person name="Sanders M."/>
            <person name="Schonian G."/>
            <person name="Stark O."/>
            <person name="Sundar S."/>
            <person name="Vanaerschot M."/>
            <person name="Hertz-Fowler C."/>
            <person name="Dujardin J.C."/>
            <person name="Berriman M."/>
        </authorList>
    </citation>
    <scope>NUCLEOTIDE SEQUENCE [LARGE SCALE GENOMIC DNA]</scope>
    <source>
        <strain evidence="2 3">BPK282A1</strain>
    </source>
</reference>
<evidence type="ECO:0000313" key="2">
    <source>
        <dbReference type="EMBL" id="CBZ34216.1"/>
    </source>
</evidence>
<dbReference type="Proteomes" id="UP000274082">
    <property type="component" value="Chromosome 23"/>
</dbReference>
<dbReference type="AlphaFoldDB" id="E9BG40"/>
<sequence>MCIDFASPLNLCSPRARHIDVQDVPMERNTLQVVASAVNAEALSRAEDHACHASPMRRVYRLRDSCAALQLILLAYKHRRCSAHSMTVAMFVEACASDLVQGMHVLESAPLSSSPSHDSSGDAIATLEAPWFDIGSEAGDDVRVCLLLPTYADYFFDYTMYWARVAYSEMARQCAGHGLIAKLQTVGGGWASLHRADKSLACALQLHAVAQAVFDEDVVRKCRLFIGWAHLWNSDPAKALEVFYAELAAARRHGDPVHERRCLHAIQNAEHNPRLAPGGAHTGHYQLVNLWWRALA</sequence>
<dbReference type="EMBL" id="CP029522">
    <property type="protein sequence ID" value="AYU78891.1"/>
    <property type="molecule type" value="Genomic_DNA"/>
</dbReference>
<dbReference type="Proteomes" id="UP000008980">
    <property type="component" value="Chromosome 23"/>
</dbReference>